<evidence type="ECO:0000313" key="4">
    <source>
        <dbReference type="Proteomes" id="UP001464378"/>
    </source>
</evidence>
<organism evidence="3 4">
    <name type="scientific">Pseudoflavonifractor intestinihominis</name>
    <dbReference type="NCBI Taxonomy" id="3133171"/>
    <lineage>
        <taxon>Bacteria</taxon>
        <taxon>Bacillati</taxon>
        <taxon>Bacillota</taxon>
        <taxon>Clostridia</taxon>
        <taxon>Eubacteriales</taxon>
        <taxon>Oscillospiraceae</taxon>
        <taxon>Pseudoflavonifractor</taxon>
    </lineage>
</organism>
<dbReference type="NCBIfam" id="TIGR02679">
    <property type="entry name" value="TIGR02679 family protein"/>
    <property type="match status" value="1"/>
</dbReference>
<dbReference type="InterPro" id="IPR036078">
    <property type="entry name" value="Spo11/TopoVI_A_sf"/>
</dbReference>
<dbReference type="EMBL" id="JBBMFK010000003">
    <property type="protein sequence ID" value="MEQ2442490.1"/>
    <property type="molecule type" value="Genomic_DNA"/>
</dbReference>
<comment type="caution">
    <text evidence="3">The sequence shown here is derived from an EMBL/GenBank/DDBJ whole genome shotgun (WGS) entry which is preliminary data.</text>
</comment>
<dbReference type="InterPro" id="IPR024466">
    <property type="entry name" value="CHP02679_N"/>
</dbReference>
<dbReference type="Pfam" id="PF11796">
    <property type="entry name" value="DUF3323"/>
    <property type="match status" value="1"/>
</dbReference>
<reference evidence="3 4" key="1">
    <citation type="submission" date="2024-03" db="EMBL/GenBank/DDBJ databases">
        <title>Human intestinal bacterial collection.</title>
        <authorList>
            <person name="Pauvert C."/>
            <person name="Hitch T.C.A."/>
            <person name="Clavel T."/>
        </authorList>
    </citation>
    <scope>NUCLEOTIDE SEQUENCE [LARGE SCALE GENOMIC DNA]</scope>
    <source>
        <strain evidence="3 4">CLA-AP-H29</strain>
    </source>
</reference>
<gene>
    <name evidence="3" type="ORF">WMO64_03300</name>
</gene>
<protein>
    <submittedName>
        <fullName evidence="3">TIGR02679 family protein</fullName>
    </submittedName>
</protein>
<feature type="domain" description="DUF2399" evidence="1">
    <location>
        <begin position="268"/>
        <end position="423"/>
    </location>
</feature>
<accession>A0ABV1E5B0</accession>
<dbReference type="InterPro" id="IPR013495">
    <property type="entry name" value="CHP02679"/>
</dbReference>
<keyword evidence="4" id="KW-1185">Reference proteome</keyword>
<evidence type="ECO:0000259" key="2">
    <source>
        <dbReference type="Pfam" id="PF11796"/>
    </source>
</evidence>
<dbReference type="SUPFAM" id="SSF56726">
    <property type="entry name" value="DNA topoisomerase IV, alpha subunit"/>
    <property type="match status" value="1"/>
</dbReference>
<proteinExistence type="predicted"/>
<evidence type="ECO:0000313" key="3">
    <source>
        <dbReference type="EMBL" id="MEQ2442490.1"/>
    </source>
</evidence>
<feature type="domain" description="Conserved hypothetical protein CHP02679 N terminus" evidence="2">
    <location>
        <begin position="36"/>
        <end position="246"/>
    </location>
</feature>
<dbReference type="InterPro" id="IPR024465">
    <property type="entry name" value="DUF2399"/>
</dbReference>
<dbReference type="Pfam" id="PF09664">
    <property type="entry name" value="DUF2399"/>
    <property type="match status" value="1"/>
</dbReference>
<sequence length="427" mass="47598">MREQVEACVAYFRACPAYHRILVELRKKYRRYGRPAGNVCLPDATEEEREAARRFFGRSFSESLRFSTEQFEAALQQTKFRGVCLRELLEAYFGEEIRTNREAREAQEQRLSAVLDRAAAEVRGENSIRWIRSLKEGQGGGYGLLRREAAKAPEAAGTSLIRACRSMDCLESRTVRPVRLAVLSAEATSDPHALDSSTLSGKLFLHLLSFCSGLELPDRAEQRDALYYGHGILCDSISSLVTQVGLVLDAEGGEHPAYRLLRQRHEVCTLSLASLSGLRGARSPTKRAYLVENEMVFSQLCDRAAQFHSPLLCTSGQPSVAALRLLDLLADSGTELFYSGDFDGKGLSITAQLWARYPRLFHPWHMMPEDYARCRSDVRLSDSSLSLLSCCKGTGLEATADAVAQQGCDGYQELLLPQLERELTEIP</sequence>
<evidence type="ECO:0000259" key="1">
    <source>
        <dbReference type="Pfam" id="PF09664"/>
    </source>
</evidence>
<name>A0ABV1E5B0_9FIRM</name>
<dbReference type="RefSeq" id="WP_349230996.1">
    <property type="nucleotide sequence ID" value="NZ_JBBMFK010000003.1"/>
</dbReference>
<dbReference type="Proteomes" id="UP001464378">
    <property type="component" value="Unassembled WGS sequence"/>
</dbReference>